<organism evidence="5 6">
    <name type="scientific">Diplogelasinospora grovesii</name>
    <dbReference type="NCBI Taxonomy" id="303347"/>
    <lineage>
        <taxon>Eukaryota</taxon>
        <taxon>Fungi</taxon>
        <taxon>Dikarya</taxon>
        <taxon>Ascomycota</taxon>
        <taxon>Pezizomycotina</taxon>
        <taxon>Sordariomycetes</taxon>
        <taxon>Sordariomycetidae</taxon>
        <taxon>Sordariales</taxon>
        <taxon>Diplogelasinosporaceae</taxon>
        <taxon>Diplogelasinospora</taxon>
    </lineage>
</organism>
<dbReference type="InterPro" id="IPR020850">
    <property type="entry name" value="GED_dom"/>
</dbReference>
<feature type="region of interest" description="Disordered" evidence="3">
    <location>
        <begin position="981"/>
        <end position="1002"/>
    </location>
</feature>
<evidence type="ECO:0000256" key="1">
    <source>
        <dbReference type="ARBA" id="ARBA00022741"/>
    </source>
</evidence>
<comment type="caution">
    <text evidence="5">The sequence shown here is derived from an EMBL/GenBank/DDBJ whole genome shotgun (WGS) entry which is preliminary data.</text>
</comment>
<evidence type="ECO:0000259" key="4">
    <source>
        <dbReference type="PROSITE" id="PS51388"/>
    </source>
</evidence>
<gene>
    <name evidence="5" type="ORF">QBC46DRAFT_434787</name>
</gene>
<dbReference type="InterPro" id="IPR022812">
    <property type="entry name" value="Dynamin"/>
</dbReference>
<evidence type="ECO:0000256" key="2">
    <source>
        <dbReference type="ARBA" id="ARBA00023134"/>
    </source>
</evidence>
<evidence type="ECO:0000313" key="6">
    <source>
        <dbReference type="Proteomes" id="UP001303473"/>
    </source>
</evidence>
<feature type="compositionally biased region" description="Acidic residues" evidence="3">
    <location>
        <begin position="75"/>
        <end position="84"/>
    </location>
</feature>
<reference evidence="6" key="1">
    <citation type="journal article" date="2023" name="Mol. Phylogenet. Evol.">
        <title>Genome-scale phylogeny and comparative genomics of the fungal order Sordariales.</title>
        <authorList>
            <person name="Hensen N."/>
            <person name="Bonometti L."/>
            <person name="Westerberg I."/>
            <person name="Brannstrom I.O."/>
            <person name="Guillou S."/>
            <person name="Cros-Aarteil S."/>
            <person name="Calhoun S."/>
            <person name="Haridas S."/>
            <person name="Kuo A."/>
            <person name="Mondo S."/>
            <person name="Pangilinan J."/>
            <person name="Riley R."/>
            <person name="LaButti K."/>
            <person name="Andreopoulos B."/>
            <person name="Lipzen A."/>
            <person name="Chen C."/>
            <person name="Yan M."/>
            <person name="Daum C."/>
            <person name="Ng V."/>
            <person name="Clum A."/>
            <person name="Steindorff A."/>
            <person name="Ohm R.A."/>
            <person name="Martin F."/>
            <person name="Silar P."/>
            <person name="Natvig D.O."/>
            <person name="Lalanne C."/>
            <person name="Gautier V."/>
            <person name="Ament-Velasquez S.L."/>
            <person name="Kruys A."/>
            <person name="Hutchinson M.I."/>
            <person name="Powell A.J."/>
            <person name="Barry K."/>
            <person name="Miller A.N."/>
            <person name="Grigoriev I.V."/>
            <person name="Debuchy R."/>
            <person name="Gladieux P."/>
            <person name="Hiltunen Thoren M."/>
            <person name="Johannesson H."/>
        </authorList>
    </citation>
    <scope>NUCLEOTIDE SEQUENCE [LARGE SCALE GENOMIC DNA]</scope>
    <source>
        <strain evidence="6">CBS 340.73</strain>
    </source>
</reference>
<keyword evidence="2" id="KW-0342">GTP-binding</keyword>
<keyword evidence="1" id="KW-0547">Nucleotide-binding</keyword>
<dbReference type="Gene3D" id="1.20.120.1240">
    <property type="entry name" value="Dynamin, middle domain"/>
    <property type="match status" value="1"/>
</dbReference>
<name>A0AAN6N796_9PEZI</name>
<proteinExistence type="predicted"/>
<dbReference type="GO" id="GO:0005737">
    <property type="term" value="C:cytoplasm"/>
    <property type="evidence" value="ECO:0007669"/>
    <property type="project" value="TreeGrafter"/>
</dbReference>
<sequence>MARDPPRVQPIIKLEPGRERHRPNGAASRAVVPPPEARQPVSVTETTQDADDRGARSMAPSISTRPPAASAPEESAAEDEEDGDVCFLEVRPIKPKTEERPEPSISAQNAQASFMSNQALQSLGQKLKDINDCLGELQALGIQHVASLPELVLVGDQSSGKSSLMSAIAGLSLPRSSDTCTRCPTHIRISRADEWSCRVFLKQDYEFRARNHPITVRDVKDSDPFPPWVKLPPSQQARHEFKTVRDKFDSDEIELVLRCAQLAILNPGQPYRAFIPKLKGECPKAARKQHMERLKEKEGNFEAQFSPNTVALEVRGPDLADLNFYDLPGVIVSARRREEDFLVSVVRNLTREYISRQNAIILWAVPMNADAMNSYALKVIQEMKAERRCVGAMTKADLLPKEAQAHGSWLSMLKGQTHQLGWGYFITSRPEVRHHDAMEHDNEGGHHDLEGQNAQEEAFFNRTANPSAGDWPHVFEPFKERCGVERLKAFLSSKLGEEFSKVLPEVKQKVADRLQGIEEELENYPEPPQNPEMEIMRSIAEFNMKVKDRVMNQDFMSQWDDKVVKPFRKTIMDLKPKYIVKVENARVDPPGIINLDSPTPTPRKRPGPFDNHNNPVTPSKRQRGPVPLSNGNGIKVEDSGHSFSVPTTPRHHHNSGPRSKTLLEIRHMIQRKAMPGQPGLVFAGVHEPLSLEAIRLWDSHLTTYVRLTFNFLRSEITRILDHSFVHLKNRSVYSLSTQHMTQFLEDQQQQLHAQLSRMYSLETQRLYTQDERSLERNRDSEKRVLLRHRHHYLWAAHTNDSSLATVGPIRKMEDLTAEELEQESVRMAKEAAKMKPDEFEQELSVCAYVRGYYLTAADRFIDYVAMNVVSGLFPRVATNIDTYLNEKLSLNTGVREAILERLMTEGPEISKRRGELKSEKENLVQAMSHIDKLEQSILHENIINRHHPDAMDIDDGHGVDGVDGQTNGMNGVSGARNIRHSSSTPTIAGGGQGEFGSHYGEA</sequence>
<accession>A0AAN6N796</accession>
<protein>
    <submittedName>
        <fullName evidence="5">P-loop containing nucleoside triphosphate hydrolase protein</fullName>
    </submittedName>
</protein>
<feature type="region of interest" description="Disordered" evidence="3">
    <location>
        <begin position="589"/>
        <end position="658"/>
    </location>
</feature>
<dbReference type="Pfam" id="PF01031">
    <property type="entry name" value="Dynamin_M"/>
    <property type="match status" value="1"/>
</dbReference>
<dbReference type="PANTHER" id="PTHR11566">
    <property type="entry name" value="DYNAMIN"/>
    <property type="match status" value="1"/>
</dbReference>
<keyword evidence="6" id="KW-1185">Reference proteome</keyword>
<dbReference type="InterPro" id="IPR045063">
    <property type="entry name" value="Dynamin_N"/>
</dbReference>
<evidence type="ECO:0000256" key="3">
    <source>
        <dbReference type="SAM" id="MobiDB-lite"/>
    </source>
</evidence>
<dbReference type="PROSITE" id="PS51388">
    <property type="entry name" value="GED"/>
    <property type="match status" value="1"/>
</dbReference>
<dbReference type="InterPro" id="IPR027417">
    <property type="entry name" value="P-loop_NTPase"/>
</dbReference>
<dbReference type="PANTHER" id="PTHR11566:SF131">
    <property type="entry name" value="GTPASE, PUTATIVE (AFU_ORTHOLOGUE AFUA_6G07630)-RELATED"/>
    <property type="match status" value="1"/>
</dbReference>
<keyword evidence="5" id="KW-0378">Hydrolase</keyword>
<dbReference type="GO" id="GO:0031623">
    <property type="term" value="P:receptor internalization"/>
    <property type="evidence" value="ECO:0007669"/>
    <property type="project" value="TreeGrafter"/>
</dbReference>
<dbReference type="Pfam" id="PF00350">
    <property type="entry name" value="Dynamin_N"/>
    <property type="match status" value="1"/>
</dbReference>
<evidence type="ECO:0000313" key="5">
    <source>
        <dbReference type="EMBL" id="KAK3940450.1"/>
    </source>
</evidence>
<dbReference type="Proteomes" id="UP001303473">
    <property type="component" value="Unassembled WGS sequence"/>
</dbReference>
<dbReference type="SMART" id="SM00053">
    <property type="entry name" value="DYNc"/>
    <property type="match status" value="1"/>
</dbReference>
<dbReference type="InterPro" id="IPR000375">
    <property type="entry name" value="Dynamin_stalk"/>
</dbReference>
<dbReference type="AlphaFoldDB" id="A0AAN6N796"/>
<dbReference type="SUPFAM" id="SSF52540">
    <property type="entry name" value="P-loop containing nucleoside triphosphate hydrolases"/>
    <property type="match status" value="1"/>
</dbReference>
<feature type="region of interest" description="Disordered" evidence="3">
    <location>
        <begin position="1"/>
        <end position="85"/>
    </location>
</feature>
<dbReference type="GO" id="GO:0005874">
    <property type="term" value="C:microtubule"/>
    <property type="evidence" value="ECO:0007669"/>
    <property type="project" value="TreeGrafter"/>
</dbReference>
<dbReference type="InterPro" id="IPR001401">
    <property type="entry name" value="Dynamin_GTPase"/>
</dbReference>
<dbReference type="GO" id="GO:0005525">
    <property type="term" value="F:GTP binding"/>
    <property type="evidence" value="ECO:0007669"/>
    <property type="project" value="InterPro"/>
</dbReference>
<dbReference type="GO" id="GO:0003924">
    <property type="term" value="F:GTPase activity"/>
    <property type="evidence" value="ECO:0007669"/>
    <property type="project" value="InterPro"/>
</dbReference>
<dbReference type="EMBL" id="MU853796">
    <property type="protein sequence ID" value="KAK3940450.1"/>
    <property type="molecule type" value="Genomic_DNA"/>
</dbReference>
<dbReference type="GO" id="GO:0005886">
    <property type="term" value="C:plasma membrane"/>
    <property type="evidence" value="ECO:0007669"/>
    <property type="project" value="TreeGrafter"/>
</dbReference>
<dbReference type="GO" id="GO:0008017">
    <property type="term" value="F:microtubule binding"/>
    <property type="evidence" value="ECO:0007669"/>
    <property type="project" value="TreeGrafter"/>
</dbReference>
<dbReference type="PRINTS" id="PR00195">
    <property type="entry name" value="DYNAMIN"/>
</dbReference>
<dbReference type="Gene3D" id="3.40.50.300">
    <property type="entry name" value="P-loop containing nucleotide triphosphate hydrolases"/>
    <property type="match status" value="1"/>
</dbReference>
<feature type="domain" description="GED" evidence="4">
    <location>
        <begin position="842"/>
        <end position="938"/>
    </location>
</feature>